<sequence length="480" mass="53456">MGSSENNNNKEEVHVLLVAFSAQGHINPLLRLGKSLRSRGLHVSLATTDTLYHRVFKYTTNGGDSSTVPTSITTNGIEVFFFNDGFQTDGERAADVDKYMEGIAKYGPINVSNIIKTHFLDSSKKLACIINNPFVPWVADVAAEFNIPCACFWIQPSALFAIYYSFYNNLNTFPTLTDPNISVKLPGLPLLETQDLPSFVLPTNPFGTFPKILSSVFKGLEKLKWVFINSFYELEKDVIDSMSQVFPIATVGPVVPPSLLGGDEDSDVGIEMWKPEDSCIEWLNQKPDSSVIYISFGSLTVLSSEQKDSIAEALKKSHHPFLWVIKEENKELPLPKEFLEETKDRGMVIPWCPQTKVLAHPAVACFLTHCGWNSMLEAITAGKPMIGYPKWTDQPTNAKLITDVFHTGVRLKQDSDGFVPCEEVEKAIEQVLERPSSEEFKKNAEELKRAGREAVTEGGSSDRNIQSFVDEILGNKPIDH</sequence>
<dbReference type="EC" id="2.4.1.-" evidence="5"/>
<comment type="similarity">
    <text evidence="1 4">Belongs to the UDP-glycosyltransferase family.</text>
</comment>
<dbReference type="KEGG" id="lang:109344889"/>
<dbReference type="OrthoDB" id="5835829at2759"/>
<feature type="compositionally biased region" description="Basic and acidic residues" evidence="6">
    <location>
        <begin position="435"/>
        <end position="455"/>
    </location>
</feature>
<feature type="compositionally biased region" description="Polar residues" evidence="6">
    <location>
        <begin position="458"/>
        <end position="467"/>
    </location>
</feature>
<evidence type="ECO:0000313" key="8">
    <source>
        <dbReference type="Proteomes" id="UP000188354"/>
    </source>
</evidence>
<keyword evidence="2 4" id="KW-0328">Glycosyltransferase</keyword>
<evidence type="ECO:0000313" key="7">
    <source>
        <dbReference type="EMBL" id="OIW12878.1"/>
    </source>
</evidence>
<dbReference type="FunFam" id="3.40.50.2000:FF:000101">
    <property type="entry name" value="Glycosyltransferase"/>
    <property type="match status" value="1"/>
</dbReference>
<feature type="region of interest" description="Disordered" evidence="6">
    <location>
        <begin position="435"/>
        <end position="480"/>
    </location>
</feature>
<dbReference type="GO" id="GO:0080043">
    <property type="term" value="F:quercetin 3-O-glucosyltransferase activity"/>
    <property type="evidence" value="ECO:0007669"/>
    <property type="project" value="TreeGrafter"/>
</dbReference>
<accession>A0A4P1RKN6</accession>
<dbReference type="Gramene" id="OIW12878">
    <property type="protein sequence ID" value="OIW12878"/>
    <property type="gene ID" value="TanjilG_24811"/>
</dbReference>
<evidence type="ECO:0000256" key="4">
    <source>
        <dbReference type="RuleBase" id="RU003718"/>
    </source>
</evidence>
<dbReference type="InterPro" id="IPR035595">
    <property type="entry name" value="UDP_glycos_trans_CS"/>
</dbReference>
<dbReference type="PROSITE" id="PS00375">
    <property type="entry name" value="UDPGT"/>
    <property type="match status" value="1"/>
</dbReference>
<evidence type="ECO:0000256" key="6">
    <source>
        <dbReference type="SAM" id="MobiDB-lite"/>
    </source>
</evidence>
<dbReference type="SUPFAM" id="SSF53756">
    <property type="entry name" value="UDP-Glycosyltransferase/glycogen phosphorylase"/>
    <property type="match status" value="1"/>
</dbReference>
<evidence type="ECO:0000256" key="5">
    <source>
        <dbReference type="RuleBase" id="RU362057"/>
    </source>
</evidence>
<keyword evidence="8" id="KW-1185">Reference proteome</keyword>
<reference evidence="7 8" key="1">
    <citation type="journal article" date="2017" name="Plant Biotechnol. J.">
        <title>A comprehensive draft genome sequence for lupin (Lupinus angustifolius), an emerging health food: insights into plant-microbe interactions and legume evolution.</title>
        <authorList>
            <person name="Hane J.K."/>
            <person name="Ming Y."/>
            <person name="Kamphuis L.G."/>
            <person name="Nelson M.N."/>
            <person name="Garg G."/>
            <person name="Atkins C.A."/>
            <person name="Bayer P.E."/>
            <person name="Bravo A."/>
            <person name="Bringans S."/>
            <person name="Cannon S."/>
            <person name="Edwards D."/>
            <person name="Foley R."/>
            <person name="Gao L.L."/>
            <person name="Harrison M.J."/>
            <person name="Huang W."/>
            <person name="Hurgobin B."/>
            <person name="Li S."/>
            <person name="Liu C.W."/>
            <person name="McGrath A."/>
            <person name="Morahan G."/>
            <person name="Murray J."/>
            <person name="Weller J."/>
            <person name="Jian J."/>
            <person name="Singh K.B."/>
        </authorList>
    </citation>
    <scope>NUCLEOTIDE SEQUENCE [LARGE SCALE GENOMIC DNA]</scope>
    <source>
        <strain evidence="8">cv. Tanjil</strain>
        <tissue evidence="7">Whole plant</tissue>
    </source>
</reference>
<evidence type="ECO:0000256" key="3">
    <source>
        <dbReference type="ARBA" id="ARBA00022679"/>
    </source>
</evidence>
<evidence type="ECO:0000256" key="1">
    <source>
        <dbReference type="ARBA" id="ARBA00009995"/>
    </source>
</evidence>
<evidence type="ECO:0000256" key="2">
    <source>
        <dbReference type="ARBA" id="ARBA00022676"/>
    </source>
</evidence>
<dbReference type="GO" id="GO:0080044">
    <property type="term" value="F:quercetin 7-O-glucosyltransferase activity"/>
    <property type="evidence" value="ECO:0007669"/>
    <property type="project" value="TreeGrafter"/>
</dbReference>
<organism evidence="7 8">
    <name type="scientific">Lupinus angustifolius</name>
    <name type="common">Narrow-leaved blue lupine</name>
    <dbReference type="NCBI Taxonomy" id="3871"/>
    <lineage>
        <taxon>Eukaryota</taxon>
        <taxon>Viridiplantae</taxon>
        <taxon>Streptophyta</taxon>
        <taxon>Embryophyta</taxon>
        <taxon>Tracheophyta</taxon>
        <taxon>Spermatophyta</taxon>
        <taxon>Magnoliopsida</taxon>
        <taxon>eudicotyledons</taxon>
        <taxon>Gunneridae</taxon>
        <taxon>Pentapetalae</taxon>
        <taxon>rosids</taxon>
        <taxon>fabids</taxon>
        <taxon>Fabales</taxon>
        <taxon>Fabaceae</taxon>
        <taxon>Papilionoideae</taxon>
        <taxon>50 kb inversion clade</taxon>
        <taxon>genistoids sensu lato</taxon>
        <taxon>core genistoids</taxon>
        <taxon>Genisteae</taxon>
        <taxon>Lupinus</taxon>
    </lineage>
</organism>
<dbReference type="Gene3D" id="3.40.50.2000">
    <property type="entry name" value="Glycogen Phosphorylase B"/>
    <property type="match status" value="2"/>
</dbReference>
<dbReference type="Pfam" id="PF00201">
    <property type="entry name" value="UDPGT"/>
    <property type="match status" value="1"/>
</dbReference>
<dbReference type="EMBL" id="CM007364">
    <property type="protein sequence ID" value="OIW12878.1"/>
    <property type="molecule type" value="Genomic_DNA"/>
</dbReference>
<proteinExistence type="inferred from homology"/>
<keyword evidence="3 4" id="KW-0808">Transferase</keyword>
<dbReference type="InterPro" id="IPR002213">
    <property type="entry name" value="UDP_glucos_trans"/>
</dbReference>
<dbReference type="Proteomes" id="UP000188354">
    <property type="component" value="Chromosome LG04"/>
</dbReference>
<protein>
    <recommendedName>
        <fullName evidence="5">Glycosyltransferase</fullName>
        <ecNumber evidence="5">2.4.1.-</ecNumber>
    </recommendedName>
</protein>
<dbReference type="FunFam" id="3.40.50.2000:FF:000019">
    <property type="entry name" value="Glycosyltransferase"/>
    <property type="match status" value="1"/>
</dbReference>
<name>A0A4P1RKN6_LUPAN</name>
<dbReference type="CDD" id="cd03784">
    <property type="entry name" value="GT1_Gtf-like"/>
    <property type="match status" value="1"/>
</dbReference>
<dbReference type="PANTHER" id="PTHR11926">
    <property type="entry name" value="GLUCOSYL/GLUCURONOSYL TRANSFERASES"/>
    <property type="match status" value="1"/>
</dbReference>
<gene>
    <name evidence="7" type="ORF">TanjilG_24811</name>
</gene>
<dbReference type="AlphaFoldDB" id="A0A4P1RKN6"/>
<dbReference type="PANTHER" id="PTHR11926:SF1441">
    <property type="entry name" value="GLYCOSYLTRANSFERASE"/>
    <property type="match status" value="1"/>
</dbReference>